<evidence type="ECO:0000313" key="2">
    <source>
        <dbReference type="Proteomes" id="UP000307440"/>
    </source>
</evidence>
<sequence>MIGYRSFASADDGGAFQFVISLRRFSGLSPCPSTCLLAIAVLRTLPRFSPVCLYPFTNQSSFSIFHPGIIMGGCFHHDLFVLVLAFHCIHILLFADQ</sequence>
<protein>
    <submittedName>
        <fullName evidence="1">Uncharacterized protein</fullName>
    </submittedName>
</protein>
<dbReference type="Proteomes" id="UP000307440">
    <property type="component" value="Unassembled WGS sequence"/>
</dbReference>
<keyword evidence="2" id="KW-1185">Reference proteome</keyword>
<gene>
    <name evidence="1" type="ORF">FA15DRAFT_260951</name>
</gene>
<proteinExistence type="predicted"/>
<reference evidence="1 2" key="1">
    <citation type="journal article" date="2019" name="Nat. Ecol. Evol.">
        <title>Megaphylogeny resolves global patterns of mushroom evolution.</title>
        <authorList>
            <person name="Varga T."/>
            <person name="Krizsan K."/>
            <person name="Foldi C."/>
            <person name="Dima B."/>
            <person name="Sanchez-Garcia M."/>
            <person name="Sanchez-Ramirez S."/>
            <person name="Szollosi G.J."/>
            <person name="Szarkandi J.G."/>
            <person name="Papp V."/>
            <person name="Albert L."/>
            <person name="Andreopoulos W."/>
            <person name="Angelini C."/>
            <person name="Antonin V."/>
            <person name="Barry K.W."/>
            <person name="Bougher N.L."/>
            <person name="Buchanan P."/>
            <person name="Buyck B."/>
            <person name="Bense V."/>
            <person name="Catcheside P."/>
            <person name="Chovatia M."/>
            <person name="Cooper J."/>
            <person name="Damon W."/>
            <person name="Desjardin D."/>
            <person name="Finy P."/>
            <person name="Geml J."/>
            <person name="Haridas S."/>
            <person name="Hughes K."/>
            <person name="Justo A."/>
            <person name="Karasinski D."/>
            <person name="Kautmanova I."/>
            <person name="Kiss B."/>
            <person name="Kocsube S."/>
            <person name="Kotiranta H."/>
            <person name="LaButti K.M."/>
            <person name="Lechner B.E."/>
            <person name="Liimatainen K."/>
            <person name="Lipzen A."/>
            <person name="Lukacs Z."/>
            <person name="Mihaltcheva S."/>
            <person name="Morgado L.N."/>
            <person name="Niskanen T."/>
            <person name="Noordeloos M.E."/>
            <person name="Ohm R.A."/>
            <person name="Ortiz-Santana B."/>
            <person name="Ovrebo C."/>
            <person name="Racz N."/>
            <person name="Riley R."/>
            <person name="Savchenko A."/>
            <person name="Shiryaev A."/>
            <person name="Soop K."/>
            <person name="Spirin V."/>
            <person name="Szebenyi C."/>
            <person name="Tomsovsky M."/>
            <person name="Tulloss R.E."/>
            <person name="Uehling J."/>
            <person name="Grigoriev I.V."/>
            <person name="Vagvolgyi C."/>
            <person name="Papp T."/>
            <person name="Martin F.M."/>
            <person name="Miettinen O."/>
            <person name="Hibbett D.S."/>
            <person name="Nagy L.G."/>
        </authorList>
    </citation>
    <scope>NUCLEOTIDE SEQUENCE [LARGE SCALE GENOMIC DNA]</scope>
    <source>
        <strain evidence="1 2">CBS 121175</strain>
    </source>
</reference>
<evidence type="ECO:0000313" key="1">
    <source>
        <dbReference type="EMBL" id="TFK18367.1"/>
    </source>
</evidence>
<name>A0A5C3KEZ7_COPMA</name>
<dbReference type="EMBL" id="ML210407">
    <property type="protein sequence ID" value="TFK18367.1"/>
    <property type="molecule type" value="Genomic_DNA"/>
</dbReference>
<accession>A0A5C3KEZ7</accession>
<dbReference type="AlphaFoldDB" id="A0A5C3KEZ7"/>
<organism evidence="1 2">
    <name type="scientific">Coprinopsis marcescibilis</name>
    <name type="common">Agaric fungus</name>
    <name type="synonym">Psathyrella marcescibilis</name>
    <dbReference type="NCBI Taxonomy" id="230819"/>
    <lineage>
        <taxon>Eukaryota</taxon>
        <taxon>Fungi</taxon>
        <taxon>Dikarya</taxon>
        <taxon>Basidiomycota</taxon>
        <taxon>Agaricomycotina</taxon>
        <taxon>Agaricomycetes</taxon>
        <taxon>Agaricomycetidae</taxon>
        <taxon>Agaricales</taxon>
        <taxon>Agaricineae</taxon>
        <taxon>Psathyrellaceae</taxon>
        <taxon>Coprinopsis</taxon>
    </lineage>
</organism>